<accession>A0AAE0WZS6</accession>
<dbReference type="AlphaFoldDB" id="A0AAE0WZS6"/>
<dbReference type="PANTHER" id="PTHR37844">
    <property type="entry name" value="SER/THR PROTEIN PHOSPHATASE SUPERFAMILY (AFU_ORTHOLOGUE AFUA_1G14840)"/>
    <property type="match status" value="1"/>
</dbReference>
<dbReference type="GO" id="GO:0016787">
    <property type="term" value="F:hydrolase activity"/>
    <property type="evidence" value="ECO:0007669"/>
    <property type="project" value="InterPro"/>
</dbReference>
<dbReference type="EMBL" id="JAULSO010000006">
    <property type="protein sequence ID" value="KAK3681739.1"/>
    <property type="molecule type" value="Genomic_DNA"/>
</dbReference>
<evidence type="ECO:0000313" key="2">
    <source>
        <dbReference type="EMBL" id="KAK3681739.1"/>
    </source>
</evidence>
<dbReference type="Gene3D" id="3.60.21.10">
    <property type="match status" value="1"/>
</dbReference>
<reference evidence="2" key="1">
    <citation type="journal article" date="2023" name="Mol. Phylogenet. Evol.">
        <title>Genome-scale phylogeny and comparative genomics of the fungal order Sordariales.</title>
        <authorList>
            <person name="Hensen N."/>
            <person name="Bonometti L."/>
            <person name="Westerberg I."/>
            <person name="Brannstrom I.O."/>
            <person name="Guillou S."/>
            <person name="Cros-Aarteil S."/>
            <person name="Calhoun S."/>
            <person name="Haridas S."/>
            <person name="Kuo A."/>
            <person name="Mondo S."/>
            <person name="Pangilinan J."/>
            <person name="Riley R."/>
            <person name="LaButti K."/>
            <person name="Andreopoulos B."/>
            <person name="Lipzen A."/>
            <person name="Chen C."/>
            <person name="Yan M."/>
            <person name="Daum C."/>
            <person name="Ng V."/>
            <person name="Clum A."/>
            <person name="Steindorff A."/>
            <person name="Ohm R.A."/>
            <person name="Martin F."/>
            <person name="Silar P."/>
            <person name="Natvig D.O."/>
            <person name="Lalanne C."/>
            <person name="Gautier V."/>
            <person name="Ament-Velasquez S.L."/>
            <person name="Kruys A."/>
            <person name="Hutchinson M.I."/>
            <person name="Powell A.J."/>
            <person name="Barry K."/>
            <person name="Miller A.N."/>
            <person name="Grigoriev I.V."/>
            <person name="Debuchy R."/>
            <person name="Gladieux P."/>
            <person name="Hiltunen Thoren M."/>
            <person name="Johannesson H."/>
        </authorList>
    </citation>
    <scope>NUCLEOTIDE SEQUENCE</scope>
    <source>
        <strain evidence="2">CBS 314.62</strain>
    </source>
</reference>
<dbReference type="SUPFAM" id="SSF56300">
    <property type="entry name" value="Metallo-dependent phosphatases"/>
    <property type="match status" value="1"/>
</dbReference>
<gene>
    <name evidence="2" type="ORF">B0T22DRAFT_472751</name>
</gene>
<dbReference type="InterPro" id="IPR029052">
    <property type="entry name" value="Metallo-depent_PP-like"/>
</dbReference>
<evidence type="ECO:0000313" key="3">
    <source>
        <dbReference type="Proteomes" id="UP001270362"/>
    </source>
</evidence>
<proteinExistence type="predicted"/>
<feature type="domain" description="Calcineurin-like phosphoesterase" evidence="1">
    <location>
        <begin position="36"/>
        <end position="259"/>
    </location>
</feature>
<dbReference type="InterPro" id="IPR004843">
    <property type="entry name" value="Calcineurin-like_PHP"/>
</dbReference>
<comment type="caution">
    <text evidence="2">The sequence shown here is derived from an EMBL/GenBank/DDBJ whole genome shotgun (WGS) entry which is preliminary data.</text>
</comment>
<evidence type="ECO:0000259" key="1">
    <source>
        <dbReference type="Pfam" id="PF00149"/>
    </source>
</evidence>
<dbReference type="Pfam" id="PF00149">
    <property type="entry name" value="Metallophos"/>
    <property type="match status" value="1"/>
</dbReference>
<dbReference type="Proteomes" id="UP001270362">
    <property type="component" value="Unassembled WGS sequence"/>
</dbReference>
<name>A0AAE0WZS6_9PEZI</name>
<keyword evidence="3" id="KW-1185">Reference proteome</keyword>
<protein>
    <submittedName>
        <fullName evidence="2">Metallo-dependent phosphatase-like protein</fullName>
    </submittedName>
</protein>
<reference evidence="2" key="2">
    <citation type="submission" date="2023-06" db="EMBL/GenBank/DDBJ databases">
        <authorList>
            <consortium name="Lawrence Berkeley National Laboratory"/>
            <person name="Haridas S."/>
            <person name="Hensen N."/>
            <person name="Bonometti L."/>
            <person name="Westerberg I."/>
            <person name="Brannstrom I.O."/>
            <person name="Guillou S."/>
            <person name="Cros-Aarteil S."/>
            <person name="Calhoun S."/>
            <person name="Kuo A."/>
            <person name="Mondo S."/>
            <person name="Pangilinan J."/>
            <person name="Riley R."/>
            <person name="Labutti K."/>
            <person name="Andreopoulos B."/>
            <person name="Lipzen A."/>
            <person name="Chen C."/>
            <person name="Yanf M."/>
            <person name="Daum C."/>
            <person name="Ng V."/>
            <person name="Clum A."/>
            <person name="Steindorff A."/>
            <person name="Ohm R."/>
            <person name="Martin F."/>
            <person name="Silar P."/>
            <person name="Natvig D."/>
            <person name="Lalanne C."/>
            <person name="Gautier V."/>
            <person name="Ament-Velasquez S.L."/>
            <person name="Kruys A."/>
            <person name="Hutchinson M.I."/>
            <person name="Powell A.J."/>
            <person name="Barry K."/>
            <person name="Miller A.N."/>
            <person name="Grigoriev I.V."/>
            <person name="Debuchy R."/>
            <person name="Gladieux P."/>
            <person name="Thoren M.H."/>
            <person name="Johannesson H."/>
        </authorList>
    </citation>
    <scope>NUCLEOTIDE SEQUENCE</scope>
    <source>
        <strain evidence="2">CBS 314.62</strain>
    </source>
</reference>
<dbReference type="PANTHER" id="PTHR37844:SF2">
    <property type="entry name" value="SER_THR PROTEIN PHOSPHATASE SUPERFAMILY (AFU_ORTHOLOGUE AFUA_1G14840)"/>
    <property type="match status" value="1"/>
</dbReference>
<sequence>MADRLITNVSQCFQNLKCTLLPSRSSEARSSPDCRFQFISDLHLELGRQYATFDFPVTAPFLILAGDIGCLSHYDEYLSFLQRQTARYNRVFLVLGNHEFYRLSRSAGLEKARQMEKEAVLAGKMTLLQQDSYTIPEQPDVTLLGCTLWSFIPKESSAAITSVMNDFKHIEGWTVDAQNEAHAADLAWLRKEVEMIRQDARQQGNPRRMVVVGTHHAPLTAGTSSPDHKGGPLNAAFATNVCESGDWRPVRYWVFGHTHWTTEIETNSVRVVANQRGNVFSPGKDLDSKLEKRPAEHTFDPARVIEV</sequence>
<organism evidence="2 3">
    <name type="scientific">Podospora appendiculata</name>
    <dbReference type="NCBI Taxonomy" id="314037"/>
    <lineage>
        <taxon>Eukaryota</taxon>
        <taxon>Fungi</taxon>
        <taxon>Dikarya</taxon>
        <taxon>Ascomycota</taxon>
        <taxon>Pezizomycotina</taxon>
        <taxon>Sordariomycetes</taxon>
        <taxon>Sordariomycetidae</taxon>
        <taxon>Sordariales</taxon>
        <taxon>Podosporaceae</taxon>
        <taxon>Podospora</taxon>
    </lineage>
</organism>